<reference evidence="1 2" key="1">
    <citation type="journal article" date="2020" name="Nature">
        <title>Six reference-quality genomes reveal evolution of bat adaptations.</title>
        <authorList>
            <person name="Jebb D."/>
            <person name="Huang Z."/>
            <person name="Pippel M."/>
            <person name="Hughes G.M."/>
            <person name="Lavrichenko K."/>
            <person name="Devanna P."/>
            <person name="Winkler S."/>
            <person name="Jermiin L.S."/>
            <person name="Skirmuntt E.C."/>
            <person name="Katzourakis A."/>
            <person name="Burkitt-Gray L."/>
            <person name="Ray D.A."/>
            <person name="Sullivan K.A.M."/>
            <person name="Roscito J.G."/>
            <person name="Kirilenko B.M."/>
            <person name="Davalos L.M."/>
            <person name="Corthals A.P."/>
            <person name="Power M.L."/>
            <person name="Jones G."/>
            <person name="Ransome R.D."/>
            <person name="Dechmann D.K.N."/>
            <person name="Locatelli A.G."/>
            <person name="Puechmaille S.J."/>
            <person name="Fedrigo O."/>
            <person name="Jarvis E.D."/>
            <person name="Hiller M."/>
            <person name="Vernes S.C."/>
            <person name="Myers E.W."/>
            <person name="Teeling E.C."/>
        </authorList>
    </citation>
    <scope>NUCLEOTIDE SEQUENCE [LARGE SCALE GENOMIC DNA]</scope>
    <source>
        <strain evidence="1">MMyoMyo1</strain>
        <tissue evidence="1">Flight muscle</tissue>
    </source>
</reference>
<dbReference type="EMBL" id="JABWUV010000006">
    <property type="protein sequence ID" value="KAF6349160.1"/>
    <property type="molecule type" value="Genomic_DNA"/>
</dbReference>
<dbReference type="Proteomes" id="UP000527355">
    <property type="component" value="Unassembled WGS sequence"/>
</dbReference>
<sequence length="122" mass="13332">MQNIVASQSPFESEEIDKLQRYFAEFQIKLYKLLLTVSSDTEYLQRRWGVYSSLNPGTLRGTGSVIGADLPRHAPPWFSAPTGSGAEPLSMSSRIGLRGCHSALGGKGLGRAHQKSPEQLRG</sequence>
<evidence type="ECO:0000313" key="2">
    <source>
        <dbReference type="Proteomes" id="UP000527355"/>
    </source>
</evidence>
<name>A0A7J7XIM8_MYOMY</name>
<gene>
    <name evidence="1" type="ORF">mMyoMyo1_011716</name>
</gene>
<keyword evidence="2" id="KW-1185">Reference proteome</keyword>
<comment type="caution">
    <text evidence="1">The sequence shown here is derived from an EMBL/GenBank/DDBJ whole genome shotgun (WGS) entry which is preliminary data.</text>
</comment>
<dbReference type="AlphaFoldDB" id="A0A7J7XIM8"/>
<organism evidence="1 2">
    <name type="scientific">Myotis myotis</name>
    <name type="common">Greater mouse-eared bat</name>
    <name type="synonym">Vespertilio myotis</name>
    <dbReference type="NCBI Taxonomy" id="51298"/>
    <lineage>
        <taxon>Eukaryota</taxon>
        <taxon>Metazoa</taxon>
        <taxon>Chordata</taxon>
        <taxon>Craniata</taxon>
        <taxon>Vertebrata</taxon>
        <taxon>Euteleostomi</taxon>
        <taxon>Mammalia</taxon>
        <taxon>Eutheria</taxon>
        <taxon>Laurasiatheria</taxon>
        <taxon>Chiroptera</taxon>
        <taxon>Yangochiroptera</taxon>
        <taxon>Vespertilionidae</taxon>
        <taxon>Myotis</taxon>
    </lineage>
</organism>
<evidence type="ECO:0000313" key="1">
    <source>
        <dbReference type="EMBL" id="KAF6349160.1"/>
    </source>
</evidence>
<proteinExistence type="predicted"/>
<protein>
    <submittedName>
        <fullName evidence="1">Uncharacterized protein</fullName>
    </submittedName>
</protein>
<accession>A0A7J7XIM8</accession>